<proteinExistence type="predicted"/>
<dbReference type="AlphaFoldDB" id="A0A381WZH9"/>
<accession>A0A381WZH9</accession>
<reference evidence="1" key="1">
    <citation type="submission" date="2018-05" db="EMBL/GenBank/DDBJ databases">
        <authorList>
            <person name="Lanie J.A."/>
            <person name="Ng W.-L."/>
            <person name="Kazmierczak K.M."/>
            <person name="Andrzejewski T.M."/>
            <person name="Davidsen T.M."/>
            <person name="Wayne K.J."/>
            <person name="Tettelin H."/>
            <person name="Glass J.I."/>
            <person name="Rusch D."/>
            <person name="Podicherti R."/>
            <person name="Tsui H.-C.T."/>
            <person name="Winkler M.E."/>
        </authorList>
    </citation>
    <scope>NUCLEOTIDE SEQUENCE</scope>
</reference>
<dbReference type="EMBL" id="UINC01013330">
    <property type="protein sequence ID" value="SVA57678.1"/>
    <property type="molecule type" value="Genomic_DNA"/>
</dbReference>
<protein>
    <submittedName>
        <fullName evidence="1">Uncharacterized protein</fullName>
    </submittedName>
</protein>
<organism evidence="1">
    <name type="scientific">marine metagenome</name>
    <dbReference type="NCBI Taxonomy" id="408172"/>
    <lineage>
        <taxon>unclassified sequences</taxon>
        <taxon>metagenomes</taxon>
        <taxon>ecological metagenomes</taxon>
    </lineage>
</organism>
<feature type="non-terminal residue" evidence="1">
    <location>
        <position position="1"/>
    </location>
</feature>
<name>A0A381WZH9_9ZZZZ</name>
<evidence type="ECO:0000313" key="1">
    <source>
        <dbReference type="EMBL" id="SVA57678.1"/>
    </source>
</evidence>
<gene>
    <name evidence="1" type="ORF">METZ01_LOCUS110532</name>
</gene>
<sequence>VQCDVDFSHLKLTRHVDHRHLRQALQVHVKNLAAVVAGEVRMLAHVGAEQCCATIHVYLPHDAALHERVEAVVHRGHGNLRFRLLRPHEYLLGGGMIALAEQHLKNVLPLGSGPKPLLG</sequence>